<protein>
    <submittedName>
        <fullName evidence="5">Retinol dehydrogenase 13-like</fullName>
    </submittedName>
</protein>
<comment type="similarity">
    <text evidence="2">Belongs to the short-chain dehydrogenases/reductases (SDR) family.</text>
</comment>
<dbReference type="Pfam" id="PF00106">
    <property type="entry name" value="adh_short"/>
    <property type="match status" value="1"/>
</dbReference>
<proteinExistence type="inferred from homology"/>
<keyword evidence="3" id="KW-0472">Membrane</keyword>
<evidence type="ECO:0000256" key="3">
    <source>
        <dbReference type="SAM" id="Phobius"/>
    </source>
</evidence>
<keyword evidence="4" id="KW-1185">Reference proteome</keyword>
<dbReference type="CDD" id="cd05327">
    <property type="entry name" value="retinol-DH_like_SDR_c_like"/>
    <property type="match status" value="1"/>
</dbReference>
<evidence type="ECO:0000313" key="4">
    <source>
        <dbReference type="Proteomes" id="UP000695000"/>
    </source>
</evidence>
<dbReference type="SUPFAM" id="SSF51735">
    <property type="entry name" value="NAD(P)-binding Rossmann-fold domains"/>
    <property type="match status" value="1"/>
</dbReference>
<dbReference type="Proteomes" id="UP000695000">
    <property type="component" value="Unplaced"/>
</dbReference>
<dbReference type="InterPro" id="IPR020904">
    <property type="entry name" value="Sc_DH/Rdtase_CS"/>
</dbReference>
<reference evidence="5" key="1">
    <citation type="submission" date="2025-08" db="UniProtKB">
        <authorList>
            <consortium name="RefSeq"/>
        </authorList>
    </citation>
    <scope>IDENTIFICATION</scope>
    <source>
        <tissue evidence="5">Whole Larva</tissue>
    </source>
</reference>
<feature type="transmembrane region" description="Helical" evidence="3">
    <location>
        <begin position="12"/>
        <end position="32"/>
    </location>
</feature>
<dbReference type="PANTHER" id="PTHR43157">
    <property type="entry name" value="PHOSPHATIDYLINOSITOL-GLYCAN BIOSYNTHESIS CLASS F PROTEIN-RELATED"/>
    <property type="match status" value="1"/>
</dbReference>
<name>A0ABM1NEK0_NICVS</name>
<organism evidence="4 5">
    <name type="scientific">Nicrophorus vespilloides</name>
    <name type="common">Boreal carrion beetle</name>
    <dbReference type="NCBI Taxonomy" id="110193"/>
    <lineage>
        <taxon>Eukaryota</taxon>
        <taxon>Metazoa</taxon>
        <taxon>Ecdysozoa</taxon>
        <taxon>Arthropoda</taxon>
        <taxon>Hexapoda</taxon>
        <taxon>Insecta</taxon>
        <taxon>Pterygota</taxon>
        <taxon>Neoptera</taxon>
        <taxon>Endopterygota</taxon>
        <taxon>Coleoptera</taxon>
        <taxon>Polyphaga</taxon>
        <taxon>Staphyliniformia</taxon>
        <taxon>Silphidae</taxon>
        <taxon>Nicrophorinae</taxon>
        <taxon>Nicrophorus</taxon>
    </lineage>
</organism>
<keyword evidence="3" id="KW-1133">Transmembrane helix</keyword>
<gene>
    <name evidence="5" type="primary">LOC108568582</name>
</gene>
<dbReference type="PRINTS" id="PR00080">
    <property type="entry name" value="SDRFAMILY"/>
</dbReference>
<dbReference type="GeneID" id="108568582"/>
<dbReference type="PANTHER" id="PTHR43157:SF31">
    <property type="entry name" value="PHOSPHATIDYLINOSITOL-GLYCAN BIOSYNTHESIS CLASS F PROTEIN"/>
    <property type="match status" value="1"/>
</dbReference>
<accession>A0ABM1NEK0</accession>
<evidence type="ECO:0000313" key="5">
    <source>
        <dbReference type="RefSeq" id="XP_017785250.1"/>
    </source>
</evidence>
<dbReference type="Gene3D" id="3.40.50.720">
    <property type="entry name" value="NAD(P)-binding Rossmann-like Domain"/>
    <property type="match status" value="1"/>
</dbReference>
<evidence type="ECO:0000256" key="2">
    <source>
        <dbReference type="RuleBase" id="RU000363"/>
    </source>
</evidence>
<evidence type="ECO:0000256" key="1">
    <source>
        <dbReference type="ARBA" id="ARBA00023002"/>
    </source>
</evidence>
<dbReference type="InterPro" id="IPR002347">
    <property type="entry name" value="SDR_fam"/>
</dbReference>
<keyword evidence="3" id="KW-0812">Transmembrane</keyword>
<dbReference type="RefSeq" id="XP_017785250.1">
    <property type="nucleotide sequence ID" value="XM_017929761.1"/>
</dbReference>
<dbReference type="PRINTS" id="PR00081">
    <property type="entry name" value="GDHRDH"/>
</dbReference>
<sequence length="336" mass="37592">MDLKDFDSFTNSWWPIGISTVISIIAAIRFYMAGPKCPSENRIDDCVVLITGASSGLGLATSKELAARGAKIILTCRNKEKGEKAVEAVLQTLPTAQIDLRLLDVSSLMNIRDFVNNLKKDYPKIDVLINNAGIIFEQYQKTKENLELTFVTNYLGPFLLTHLLLPLLSKSDNGRIINITSLAHYRANIDINNFDFSKKFMYREVYGQTKLALVMFTKHLASLLKGKGITVNAVSPGIVRDTKHFRSSPLGSSWMTKMSVYPWTWLFLKTPKQGSQTVVYAAIEPSLDTVTGSYFSDCEIKEPSEIVNDAALLEKLYERSIELCNLSDDLNLQLSD</sequence>
<dbReference type="InterPro" id="IPR036291">
    <property type="entry name" value="NAD(P)-bd_dom_sf"/>
</dbReference>
<dbReference type="PROSITE" id="PS00061">
    <property type="entry name" value="ADH_SHORT"/>
    <property type="match status" value="1"/>
</dbReference>
<keyword evidence="1" id="KW-0560">Oxidoreductase</keyword>